<organism evidence="2">
    <name type="scientific">Spironucleus salmonicida</name>
    <dbReference type="NCBI Taxonomy" id="348837"/>
    <lineage>
        <taxon>Eukaryota</taxon>
        <taxon>Metamonada</taxon>
        <taxon>Diplomonadida</taxon>
        <taxon>Hexamitidae</taxon>
        <taxon>Hexamitinae</taxon>
        <taxon>Spironucleus</taxon>
    </lineage>
</organism>
<dbReference type="EMBL" id="AUWU02000007">
    <property type="protein sequence ID" value="KAH0570534.1"/>
    <property type="molecule type" value="Genomic_DNA"/>
</dbReference>
<accession>V6LYG0</accession>
<feature type="coiled-coil region" evidence="1">
    <location>
        <begin position="39"/>
        <end position="69"/>
    </location>
</feature>
<evidence type="ECO:0000313" key="4">
    <source>
        <dbReference type="Proteomes" id="UP000018208"/>
    </source>
</evidence>
<sequence>MKILNECNLAYEMELLKLEAVNLQFIKHNNLKPTVISAKIALQETANELELEKQKYIKLIKENDILQQDTLLTSKYVAEKQIISKNDIEQLTVVNQIQQVEVFESVKTFYKNQVRLQNKCSDLSLQSYESEQYVKEEHLAACKKVMNQKAQLIKELKEKNNEQLSIDSIIFNLEIQYRKLERQNLNLSQISRNGNQFNQLCLDQRLQGYKQQCIQEKQKLEEQLRSIFNYADNILKQFQEIQIQVVFDKEQIQIQELLSKQYKALRLTLNIDQNNICDMRKDLEQQVSILVNQAVYQEKQLRQIEKQLTQLNE</sequence>
<evidence type="ECO:0000313" key="2">
    <source>
        <dbReference type="EMBL" id="EST49283.1"/>
    </source>
</evidence>
<dbReference type="VEuPathDB" id="GiardiaDB:SS50377_26814"/>
<dbReference type="EMBL" id="KI545953">
    <property type="protein sequence ID" value="EST49283.1"/>
    <property type="molecule type" value="Genomic_DNA"/>
</dbReference>
<reference evidence="3" key="2">
    <citation type="submission" date="2020-12" db="EMBL/GenBank/DDBJ databases">
        <title>New Spironucleus salmonicida genome in near-complete chromosomes.</title>
        <authorList>
            <person name="Xu F."/>
            <person name="Kurt Z."/>
            <person name="Jimenez-Gonzalez A."/>
            <person name="Astvaldsson A."/>
            <person name="Andersson J.O."/>
            <person name="Svard S.G."/>
        </authorList>
    </citation>
    <scope>NUCLEOTIDE SEQUENCE</scope>
    <source>
        <strain evidence="3">ATCC 50377</strain>
    </source>
</reference>
<feature type="coiled-coil region" evidence="1">
    <location>
        <begin position="135"/>
        <end position="190"/>
    </location>
</feature>
<dbReference type="AlphaFoldDB" id="V6LYG0"/>
<evidence type="ECO:0000256" key="1">
    <source>
        <dbReference type="SAM" id="Coils"/>
    </source>
</evidence>
<evidence type="ECO:0000313" key="3">
    <source>
        <dbReference type="EMBL" id="KAH0570534.1"/>
    </source>
</evidence>
<keyword evidence="4" id="KW-1185">Reference proteome</keyword>
<protein>
    <submittedName>
        <fullName evidence="2">Uncharacterized protein</fullName>
    </submittedName>
</protein>
<name>V6LYG0_9EUKA</name>
<keyword evidence="1" id="KW-0175">Coiled coil</keyword>
<dbReference type="Proteomes" id="UP000018208">
    <property type="component" value="Unassembled WGS sequence"/>
</dbReference>
<proteinExistence type="predicted"/>
<reference evidence="2 3" key="1">
    <citation type="journal article" date="2014" name="PLoS Genet.">
        <title>The Genome of Spironucleus salmonicida Highlights a Fish Pathogen Adapted to Fluctuating Environments.</title>
        <authorList>
            <person name="Xu F."/>
            <person name="Jerlstrom-Hultqvist J."/>
            <person name="Einarsson E."/>
            <person name="Astvaldsson A."/>
            <person name="Svard S.G."/>
            <person name="Andersson J.O."/>
        </authorList>
    </citation>
    <scope>NUCLEOTIDE SEQUENCE</scope>
    <source>
        <strain evidence="3">ATCC 50377</strain>
    </source>
</reference>
<gene>
    <name evidence="2" type="ORF">SS50377_10505</name>
    <name evidence="3" type="ORF">SS50377_26814</name>
</gene>